<feature type="region of interest" description="Disordered" evidence="16">
    <location>
        <begin position="1"/>
        <end position="39"/>
    </location>
</feature>
<evidence type="ECO:0000256" key="17">
    <source>
        <dbReference type="SAM" id="Phobius"/>
    </source>
</evidence>
<evidence type="ECO:0000256" key="4">
    <source>
        <dbReference type="ARBA" id="ARBA00022692"/>
    </source>
</evidence>
<evidence type="ECO:0000256" key="8">
    <source>
        <dbReference type="ARBA" id="ARBA00022840"/>
    </source>
</evidence>
<evidence type="ECO:0000259" key="18">
    <source>
        <dbReference type="PROSITE" id="PS50011"/>
    </source>
</evidence>
<dbReference type="FunFam" id="1.10.510.10:FF:000161">
    <property type="entry name" value="Wall-associated receptor kinase-like 20"/>
    <property type="match status" value="1"/>
</dbReference>
<keyword evidence="19" id="KW-0675">Receptor</keyword>
<keyword evidence="3" id="KW-0808">Transferase</keyword>
<dbReference type="SUPFAM" id="SSF56112">
    <property type="entry name" value="Protein kinase-like (PK-like)"/>
    <property type="match status" value="1"/>
</dbReference>
<keyword evidence="7 19" id="KW-0418">Kinase</keyword>
<protein>
    <submittedName>
        <fullName evidence="19">Wall-associated receptor kinase-like 14</fullName>
    </submittedName>
</protein>
<keyword evidence="10 17" id="KW-0472">Membrane</keyword>
<feature type="domain" description="Protein kinase" evidence="18">
    <location>
        <begin position="423"/>
        <end position="700"/>
    </location>
</feature>
<dbReference type="PANTHER" id="PTHR46008">
    <property type="entry name" value="LEAF RUST 10 DISEASE-RESISTANCE LOCUS RECEPTOR-LIKE PROTEIN KINASE-LIKE 1.4"/>
    <property type="match status" value="1"/>
</dbReference>
<dbReference type="OrthoDB" id="4062651at2759"/>
<keyword evidence="9 17" id="KW-1133">Transmembrane helix</keyword>
<dbReference type="InterPro" id="IPR011009">
    <property type="entry name" value="Kinase-like_dom_sf"/>
</dbReference>
<name>A0A834WRP2_9FABA</name>
<dbReference type="PROSITE" id="PS00108">
    <property type="entry name" value="PROTEIN_KINASE_ST"/>
    <property type="match status" value="1"/>
</dbReference>
<dbReference type="Pfam" id="PF00069">
    <property type="entry name" value="Pkinase"/>
    <property type="match status" value="1"/>
</dbReference>
<feature type="binding site" evidence="15">
    <location>
        <position position="451"/>
    </location>
    <ligand>
        <name>ATP</name>
        <dbReference type="ChEBI" id="CHEBI:30616"/>
    </ligand>
</feature>
<evidence type="ECO:0000256" key="12">
    <source>
        <dbReference type="ARBA" id="ARBA00047558"/>
    </source>
</evidence>
<dbReference type="GO" id="GO:0005524">
    <property type="term" value="F:ATP binding"/>
    <property type="evidence" value="ECO:0007669"/>
    <property type="project" value="UniProtKB-UniRule"/>
</dbReference>
<dbReference type="FunFam" id="3.30.200.20:FF:000481">
    <property type="entry name" value="Wall-associated receptor kinase-like 14"/>
    <property type="match status" value="1"/>
</dbReference>
<dbReference type="EMBL" id="JAAIUW010000005">
    <property type="protein sequence ID" value="KAF7829716.1"/>
    <property type="molecule type" value="Genomic_DNA"/>
</dbReference>
<accession>A0A834WRP2</accession>
<comment type="subcellular location">
    <subcellularLocation>
        <location evidence="1">Membrane</location>
        <topology evidence="1">Single-pass membrane protein</topology>
    </subcellularLocation>
</comment>
<proteinExistence type="predicted"/>
<dbReference type="AlphaFoldDB" id="A0A834WRP2"/>
<gene>
    <name evidence="19" type="ORF">G2W53_012049</name>
</gene>
<organism evidence="19 20">
    <name type="scientific">Senna tora</name>
    <dbReference type="NCBI Taxonomy" id="362788"/>
    <lineage>
        <taxon>Eukaryota</taxon>
        <taxon>Viridiplantae</taxon>
        <taxon>Streptophyta</taxon>
        <taxon>Embryophyta</taxon>
        <taxon>Tracheophyta</taxon>
        <taxon>Spermatophyta</taxon>
        <taxon>Magnoliopsida</taxon>
        <taxon>eudicotyledons</taxon>
        <taxon>Gunneridae</taxon>
        <taxon>Pentapetalae</taxon>
        <taxon>rosids</taxon>
        <taxon>fabids</taxon>
        <taxon>Fabales</taxon>
        <taxon>Fabaceae</taxon>
        <taxon>Caesalpinioideae</taxon>
        <taxon>Cassia clade</taxon>
        <taxon>Senna</taxon>
    </lineage>
</organism>
<evidence type="ECO:0000256" key="6">
    <source>
        <dbReference type="ARBA" id="ARBA00022741"/>
    </source>
</evidence>
<keyword evidence="4 17" id="KW-0812">Transmembrane</keyword>
<dbReference type="GO" id="GO:0004674">
    <property type="term" value="F:protein serine/threonine kinase activity"/>
    <property type="evidence" value="ECO:0007669"/>
    <property type="project" value="UniProtKB-KW"/>
</dbReference>
<evidence type="ECO:0000256" key="7">
    <source>
        <dbReference type="ARBA" id="ARBA00022777"/>
    </source>
</evidence>
<feature type="transmembrane region" description="Helical" evidence="17">
    <location>
        <begin position="359"/>
        <end position="383"/>
    </location>
</feature>
<comment type="catalytic activity">
    <reaction evidence="13">
        <text>L-threonyl-[protein] + ATP = O-phospho-L-threonyl-[protein] + ADP + H(+)</text>
        <dbReference type="Rhea" id="RHEA:46608"/>
        <dbReference type="Rhea" id="RHEA-COMP:11060"/>
        <dbReference type="Rhea" id="RHEA-COMP:11605"/>
        <dbReference type="ChEBI" id="CHEBI:15378"/>
        <dbReference type="ChEBI" id="CHEBI:30013"/>
        <dbReference type="ChEBI" id="CHEBI:30616"/>
        <dbReference type="ChEBI" id="CHEBI:61977"/>
        <dbReference type="ChEBI" id="CHEBI:456216"/>
    </reaction>
</comment>
<evidence type="ECO:0000256" key="10">
    <source>
        <dbReference type="ARBA" id="ARBA00023136"/>
    </source>
</evidence>
<evidence type="ECO:0000256" key="9">
    <source>
        <dbReference type="ARBA" id="ARBA00022989"/>
    </source>
</evidence>
<dbReference type="PROSITE" id="PS50011">
    <property type="entry name" value="PROTEIN_KINASE_DOM"/>
    <property type="match status" value="1"/>
</dbReference>
<evidence type="ECO:0000256" key="11">
    <source>
        <dbReference type="ARBA" id="ARBA00023180"/>
    </source>
</evidence>
<dbReference type="FunFam" id="2.10.25.10:FF:000836">
    <property type="entry name" value="Wall-associated receptor kinase-like 14 isoform A"/>
    <property type="match status" value="1"/>
</dbReference>
<comment type="caution">
    <text evidence="19">The sequence shown here is derived from an EMBL/GenBank/DDBJ whole genome shotgun (WGS) entry which is preliminary data.</text>
</comment>
<dbReference type="GO" id="GO:0005886">
    <property type="term" value="C:plasma membrane"/>
    <property type="evidence" value="ECO:0007669"/>
    <property type="project" value="UniProtKB-ARBA"/>
</dbReference>
<evidence type="ECO:0000256" key="5">
    <source>
        <dbReference type="ARBA" id="ARBA00022729"/>
    </source>
</evidence>
<dbReference type="Gene3D" id="3.30.200.20">
    <property type="entry name" value="Phosphorylase Kinase, domain 1"/>
    <property type="match status" value="1"/>
</dbReference>
<dbReference type="Gene3D" id="1.10.510.10">
    <property type="entry name" value="Transferase(Phosphotransferase) domain 1"/>
    <property type="match status" value="1"/>
</dbReference>
<evidence type="ECO:0000256" key="15">
    <source>
        <dbReference type="PROSITE-ProRule" id="PRU10141"/>
    </source>
</evidence>
<keyword evidence="5" id="KW-0732">Signal</keyword>
<dbReference type="InterPro" id="IPR000719">
    <property type="entry name" value="Prot_kinase_dom"/>
</dbReference>
<keyword evidence="20" id="KW-1185">Reference proteome</keyword>
<evidence type="ECO:0000256" key="2">
    <source>
        <dbReference type="ARBA" id="ARBA00022527"/>
    </source>
</evidence>
<evidence type="ECO:0000256" key="3">
    <source>
        <dbReference type="ARBA" id="ARBA00022679"/>
    </source>
</evidence>
<keyword evidence="6 15" id="KW-0547">Nucleotide-binding</keyword>
<feature type="compositionally biased region" description="Low complexity" evidence="16">
    <location>
        <begin position="717"/>
        <end position="730"/>
    </location>
</feature>
<sequence length="795" mass="88442">MSWNSRSVAVAKEKQVGKSKTGRVVEEEEGEKENSSKRVNVTRELQIKAISNKEGKNMEMDKEVVLRRIRQRKRVNKLRAALQALCEKKENPYLSYHLCPTLDATSNTKISMGAQTDCHQTCNSKSIKSFSYPFGFSSGCKIRLNCTPGGGILIGDYPVHSINSDTIIVSVKSQCNRPLDSLRPLFSEKYAPTTRNAILLQNCSETVSPCVIPETMVQTHFEFQNCNSGAGNLSCYYENSTRGFMSYQNLTKSHCSYLMSSIAAEDVSDIWGTKTETALSFEVETIELGWWLQGHCQCSPEANCTTLDSPVDKKPAYRCRCKEGFVGDGYSAGKGCRKASSTCNPAKYMSGQCGGTTRFVVLIGGIVFGAFLMVGLGLICCFFRRRSKLRVTKSTKRRLTEATSNHSVPIYTYKDIERATNSFSDKQRLGTGAYATVYAGKLHNHEWVAIKRIKHRDTDSIEKVMNEIKLISSVSHPNLVRLLGCSIEYGEQILVYEFMPNGTLNQHLQRERGNGLTWPVRLTIATETAQAIAHLHSAINPPIYHRDIKSSNILLDYHFRSKVADFGLSRLGMTEISHISTAPQGTPGYVDPQYHQDFHLSDKSDVYSFGVVLVEIITGLKVVDFSRPQSAVNLASYASDRIGKGMLDEIIDPFLEANRDAWTFSSMHKVAELAFRCLAFHRDMRPAMTEVAAELEQIRLSRWTAFEDNNNGIGTASTELSSSSSSSSSNESEKPLSVKTEEEGKGLLRLHTEPPALNPMEKPRDSSPVSVQDPHFWLSQHSSPSSNSLLSKSFG</sequence>
<dbReference type="Proteomes" id="UP000634136">
    <property type="component" value="Unassembled WGS sequence"/>
</dbReference>
<evidence type="ECO:0000256" key="16">
    <source>
        <dbReference type="SAM" id="MobiDB-lite"/>
    </source>
</evidence>
<reference evidence="19" key="1">
    <citation type="submission" date="2020-09" db="EMBL/GenBank/DDBJ databases">
        <title>Genome-Enabled Discovery of Anthraquinone Biosynthesis in Senna tora.</title>
        <authorList>
            <person name="Kang S.-H."/>
            <person name="Pandey R.P."/>
            <person name="Lee C.-M."/>
            <person name="Sim J.-S."/>
            <person name="Jeong J.-T."/>
            <person name="Choi B.-S."/>
            <person name="Jung M."/>
            <person name="Ginzburg D."/>
            <person name="Zhao K."/>
            <person name="Won S.Y."/>
            <person name="Oh T.-J."/>
            <person name="Yu Y."/>
            <person name="Kim N.-H."/>
            <person name="Lee O.R."/>
            <person name="Lee T.-H."/>
            <person name="Bashyal P."/>
            <person name="Kim T.-S."/>
            <person name="Lee W.-H."/>
            <person name="Kawkins C."/>
            <person name="Kim C.-K."/>
            <person name="Kim J.S."/>
            <person name="Ahn B.O."/>
            <person name="Rhee S.Y."/>
            <person name="Sohng J.K."/>
        </authorList>
    </citation>
    <scope>NUCLEOTIDE SEQUENCE</scope>
    <source>
        <tissue evidence="19">Leaf</tissue>
    </source>
</reference>
<keyword evidence="2" id="KW-0723">Serine/threonine-protein kinase</keyword>
<feature type="compositionally biased region" description="Basic and acidic residues" evidence="16">
    <location>
        <begin position="731"/>
        <end position="752"/>
    </location>
</feature>
<keyword evidence="11" id="KW-0325">Glycoprotein</keyword>
<dbReference type="PANTHER" id="PTHR46008:SF62">
    <property type="entry name" value="PROTEIN KINASE DOMAIN-CONTAINING PROTEIN"/>
    <property type="match status" value="1"/>
</dbReference>
<evidence type="ECO:0000313" key="20">
    <source>
        <dbReference type="Proteomes" id="UP000634136"/>
    </source>
</evidence>
<comment type="catalytic activity">
    <reaction evidence="12">
        <text>L-seryl-[protein] + ATP = O-phospho-L-seryl-[protein] + ADP + H(+)</text>
        <dbReference type="Rhea" id="RHEA:17989"/>
        <dbReference type="Rhea" id="RHEA-COMP:9863"/>
        <dbReference type="Rhea" id="RHEA-COMP:11604"/>
        <dbReference type="ChEBI" id="CHEBI:15378"/>
        <dbReference type="ChEBI" id="CHEBI:29999"/>
        <dbReference type="ChEBI" id="CHEBI:30616"/>
        <dbReference type="ChEBI" id="CHEBI:83421"/>
        <dbReference type="ChEBI" id="CHEBI:456216"/>
    </reaction>
</comment>
<dbReference type="Gene3D" id="2.10.25.10">
    <property type="entry name" value="Laminin"/>
    <property type="match status" value="1"/>
</dbReference>
<dbReference type="SMART" id="SM00220">
    <property type="entry name" value="S_TKc"/>
    <property type="match status" value="1"/>
</dbReference>
<dbReference type="InterPro" id="IPR017441">
    <property type="entry name" value="Protein_kinase_ATP_BS"/>
</dbReference>
<dbReference type="InterPro" id="IPR008271">
    <property type="entry name" value="Ser/Thr_kinase_AS"/>
</dbReference>
<comment type="function">
    <text evidence="14">Serine/threonine-protein kinase that may function as a signaling receptor of extracellular matrix component.</text>
</comment>
<evidence type="ECO:0000256" key="1">
    <source>
        <dbReference type="ARBA" id="ARBA00004167"/>
    </source>
</evidence>
<feature type="region of interest" description="Disordered" evidence="16">
    <location>
        <begin position="714"/>
        <end position="795"/>
    </location>
</feature>
<evidence type="ECO:0000313" key="19">
    <source>
        <dbReference type="EMBL" id="KAF7829716.1"/>
    </source>
</evidence>
<evidence type="ECO:0000256" key="14">
    <source>
        <dbReference type="ARBA" id="ARBA00056804"/>
    </source>
</evidence>
<evidence type="ECO:0000256" key="13">
    <source>
        <dbReference type="ARBA" id="ARBA00047951"/>
    </source>
</evidence>
<dbReference type="PROSITE" id="PS00107">
    <property type="entry name" value="PROTEIN_KINASE_ATP"/>
    <property type="match status" value="1"/>
</dbReference>
<feature type="compositionally biased region" description="Low complexity" evidence="16">
    <location>
        <begin position="778"/>
        <end position="795"/>
    </location>
</feature>
<keyword evidence="8 15" id="KW-0067">ATP-binding</keyword>